<dbReference type="Gene3D" id="1.10.287.260">
    <property type="match status" value="1"/>
</dbReference>
<sequence length="897" mass="101451">MSAESQTIQLTKHDFSAITDVSSWAYETLSNIYGPDLAAAQLSLEHEAYTLGEDHFKKVLDRSIDRNEFADNATAKPVLASLIPLMAKAFEDWVEHQVNKVKRKNIGLPYLQLVKAENVAAITVKTVLNMVAKKGPLSVQQVSVSLGKAVEEEARFGRIREQEAEHFNKRIRPALNKRNGHTYKVKFMEKVEAHMMAANELTTKWTSWDSLDNYVTFHIGVKLLELLIESTQLVEMKREHAGNAKLDGEFIYLTPEWAEKLCNRAYALAEITPRYQPMIVPPREWTGMIGGGYWAKGRKPVPLIRVRSKKALQRYKDVSMPEVYKAVNIAQASAWKVNAKVLEVAKEVMQWKHVPIDKFPTADKEALPVKPANIDEDPEVLKVWKKAASTVYRKDRARVSRRLSYEFILEQATKFSEYEAIYFPYNLDWRGRVYAIPSFNPQGNDLTKGLLMASIAEPVGKDGIEWLKIHGANCAGVDKVDFGQRTKWVEDNEELILEIARDPLGQPEWTKMDSPFCFLAFCFEWAGVVEHGELWESALPIAFDGSCSGIQHFSAMLRDERGGRAVNLLPSDEVQDIYRLVAEEVIEAVKRDMLEGTEDSTEVVTNKKTGEITERRVLGTRSMAAGWMGYGISRKVTKRSVMTLAYGSKAFGFTDQVREDIIQPALDAGDGEQWFPDAQQCARYMANLIWDSVSLVVVKAVEAMLWLQKAAKLLATEVTATKKTKKNPEPEILKPCMPVYWVTPDGFPVWQEYMVPVQRRVDLIFLGAARLRSTINVRDSNEIDGAKQESGISPNFVHSQDGSHLRKTVVKASECYGVEFFALIHDSFGTIPAKAGAMFRAVREAMVETYTENDVLEDFRQQFMEQLHESQLEKMPPIPQKGTLDITKILESQFAFA</sequence>
<keyword evidence="3 9" id="KW-0240">DNA-directed RNA polymerase</keyword>
<keyword evidence="5 9" id="KW-0548">Nucleotidyltransferase</keyword>
<proteinExistence type="inferred from homology"/>
<keyword evidence="6 9" id="KW-0804">Transcription</keyword>
<dbReference type="Gene3D" id="1.10.150.20">
    <property type="entry name" value="5' to 3' exonuclease, C-terminal subdomain"/>
    <property type="match status" value="1"/>
</dbReference>
<comment type="catalytic activity">
    <reaction evidence="8 9">
        <text>RNA(n) + a ribonucleoside 5'-triphosphate = RNA(n+1) + diphosphate</text>
        <dbReference type="Rhea" id="RHEA:21248"/>
        <dbReference type="Rhea" id="RHEA-COMP:14527"/>
        <dbReference type="Rhea" id="RHEA-COMP:17342"/>
        <dbReference type="ChEBI" id="CHEBI:33019"/>
        <dbReference type="ChEBI" id="CHEBI:61557"/>
        <dbReference type="ChEBI" id="CHEBI:140395"/>
        <dbReference type="EC" id="2.7.7.6"/>
    </reaction>
</comment>
<evidence type="ECO:0000256" key="7">
    <source>
        <dbReference type="ARBA" id="ARBA00023314"/>
    </source>
</evidence>
<dbReference type="InterPro" id="IPR037159">
    <property type="entry name" value="RNA_POL_N_sf"/>
</dbReference>
<dbReference type="SUPFAM" id="SSF56672">
    <property type="entry name" value="DNA/RNA polymerases"/>
    <property type="match status" value="1"/>
</dbReference>
<dbReference type="InterPro" id="IPR046950">
    <property type="entry name" value="DNA-dir_Rpol_C_phage-type"/>
</dbReference>
<keyword evidence="4 9" id="KW-0808">Transferase</keyword>
<evidence type="ECO:0000256" key="5">
    <source>
        <dbReference type="ARBA" id="ARBA00022695"/>
    </source>
</evidence>
<name>A0AAF0CXF7_9CAUD</name>
<dbReference type="Gene3D" id="1.10.1320.10">
    <property type="entry name" value="DNA-directed RNA polymerase, N-terminal domain"/>
    <property type="match status" value="1"/>
</dbReference>
<evidence type="ECO:0000313" key="12">
    <source>
        <dbReference type="Proteomes" id="UP001219920"/>
    </source>
</evidence>
<dbReference type="PROSITE" id="PS00900">
    <property type="entry name" value="RNA_POL_PHAGE_1"/>
    <property type="match status" value="1"/>
</dbReference>
<keyword evidence="7" id="KW-1195">Viral transcription</keyword>
<evidence type="ECO:0000256" key="1">
    <source>
        <dbReference type="ARBA" id="ARBA00009493"/>
    </source>
</evidence>
<dbReference type="Pfam" id="PF00940">
    <property type="entry name" value="RNA_pol"/>
    <property type="match status" value="1"/>
</dbReference>
<dbReference type="Proteomes" id="UP001219920">
    <property type="component" value="Segment"/>
</dbReference>
<evidence type="ECO:0000256" key="6">
    <source>
        <dbReference type="ARBA" id="ARBA00023163"/>
    </source>
</evidence>
<dbReference type="EMBL" id="OQ622254">
    <property type="protein sequence ID" value="WEM05597.1"/>
    <property type="molecule type" value="Genomic_DNA"/>
</dbReference>
<dbReference type="GO" id="GO:0019083">
    <property type="term" value="P:viral transcription"/>
    <property type="evidence" value="ECO:0007669"/>
    <property type="project" value="UniProtKB-KW"/>
</dbReference>
<dbReference type="InterPro" id="IPR043502">
    <property type="entry name" value="DNA/RNA_pol_sf"/>
</dbReference>
<organism evidence="11 12">
    <name type="scientific">Pseudomonas phage vB_PaeM-G11</name>
    <dbReference type="NCBI Taxonomy" id="3034915"/>
    <lineage>
        <taxon>Viruses</taxon>
        <taxon>Duplodnaviria</taxon>
        <taxon>Heunggongvirae</taxon>
        <taxon>Uroviricota</taxon>
        <taxon>Caudoviricetes</taxon>
        <taxon>Autographivirales</taxon>
        <taxon>Autotranscriptaviridae</taxon>
        <taxon>Studiervirinae</taxon>
        <taxon>Gundecimvirus</taxon>
        <taxon>Gundecimvirus MG11</taxon>
    </lineage>
</organism>
<dbReference type="Gene3D" id="1.10.287.280">
    <property type="match status" value="1"/>
</dbReference>
<protein>
    <recommendedName>
        <fullName evidence="2 9">DNA-directed RNA polymerase</fullName>
        <ecNumber evidence="2 9">2.7.7.6</ecNumber>
    </recommendedName>
</protein>
<comment type="function">
    <text evidence="9">DNA-dependent RNA polymerase catalyzes the transcription of DNA into RNA using the four ribonucleoside triphosphates as substrates.</text>
</comment>
<dbReference type="Pfam" id="PF14700">
    <property type="entry name" value="RPOL_N"/>
    <property type="match status" value="1"/>
</dbReference>
<dbReference type="GO" id="GO:0003677">
    <property type="term" value="F:DNA binding"/>
    <property type="evidence" value="ECO:0007669"/>
    <property type="project" value="InterPro"/>
</dbReference>
<dbReference type="InterPro" id="IPR024075">
    <property type="entry name" value="DNA-dir_RNA_pol_helix_hairp_sf"/>
</dbReference>
<evidence type="ECO:0000256" key="3">
    <source>
        <dbReference type="ARBA" id="ARBA00022478"/>
    </source>
</evidence>
<keyword evidence="12" id="KW-1185">Reference proteome</keyword>
<evidence type="ECO:0000256" key="8">
    <source>
        <dbReference type="ARBA" id="ARBA00048552"/>
    </source>
</evidence>
<evidence type="ECO:0000256" key="9">
    <source>
        <dbReference type="RuleBase" id="RU003805"/>
    </source>
</evidence>
<accession>A0AAF0CXF7</accession>
<dbReference type="InterPro" id="IPR002092">
    <property type="entry name" value="DNA-dir_Rpol_phage-type"/>
</dbReference>
<dbReference type="InterPro" id="IPR029262">
    <property type="entry name" value="RPOL_N"/>
</dbReference>
<dbReference type="SMART" id="SM01311">
    <property type="entry name" value="RPOL_N"/>
    <property type="match status" value="1"/>
</dbReference>
<dbReference type="PROSITE" id="PS00489">
    <property type="entry name" value="RNA_POL_PHAGE_2"/>
    <property type="match status" value="1"/>
</dbReference>
<reference evidence="11" key="1">
    <citation type="submission" date="2023-03" db="EMBL/GenBank/DDBJ databases">
        <title>A Pseudomonas lysogenic bacteriophage crossing the Antarctic and Arctic, representing a new genus of Autographiviridae.</title>
        <authorList>
            <person name="Liu Z."/>
        </authorList>
    </citation>
    <scope>NUCLEOTIDE SEQUENCE</scope>
</reference>
<dbReference type="EC" id="2.7.7.6" evidence="2 9"/>
<dbReference type="PANTHER" id="PTHR10102:SF0">
    <property type="entry name" value="DNA-DIRECTED RNA POLYMERASE, MITOCHONDRIAL"/>
    <property type="match status" value="1"/>
</dbReference>
<dbReference type="GO" id="GO:0003899">
    <property type="term" value="F:DNA-directed RNA polymerase activity"/>
    <property type="evidence" value="ECO:0007669"/>
    <property type="project" value="UniProtKB-EC"/>
</dbReference>
<evidence type="ECO:0000313" key="11">
    <source>
        <dbReference type="EMBL" id="WEM05597.1"/>
    </source>
</evidence>
<evidence type="ECO:0000259" key="10">
    <source>
        <dbReference type="SMART" id="SM01311"/>
    </source>
</evidence>
<evidence type="ECO:0000256" key="4">
    <source>
        <dbReference type="ARBA" id="ARBA00022679"/>
    </source>
</evidence>
<dbReference type="GO" id="GO:0000428">
    <property type="term" value="C:DNA-directed RNA polymerase complex"/>
    <property type="evidence" value="ECO:0007669"/>
    <property type="project" value="UniProtKB-KW"/>
</dbReference>
<dbReference type="GO" id="GO:0006351">
    <property type="term" value="P:DNA-templated transcription"/>
    <property type="evidence" value="ECO:0007669"/>
    <property type="project" value="InterPro"/>
</dbReference>
<feature type="domain" description="DNA-directed RNA polymerase N-terminal" evidence="10">
    <location>
        <begin position="39"/>
        <end position="332"/>
    </location>
</feature>
<comment type="similarity">
    <text evidence="1 9">Belongs to the phage and mitochondrial RNA polymerase family.</text>
</comment>
<dbReference type="PANTHER" id="PTHR10102">
    <property type="entry name" value="DNA-DIRECTED RNA POLYMERASE, MITOCHONDRIAL"/>
    <property type="match status" value="1"/>
</dbReference>
<evidence type="ECO:0000256" key="2">
    <source>
        <dbReference type="ARBA" id="ARBA00012418"/>
    </source>
</evidence>